<gene>
    <name evidence="2" type="ORF">ACFWJN_04820</name>
</gene>
<protein>
    <submittedName>
        <fullName evidence="2">STAS domain-containing protein</fullName>
    </submittedName>
</protein>
<dbReference type="Proteomes" id="UP001598448">
    <property type="component" value="Unassembled WGS sequence"/>
</dbReference>
<organism evidence="2 3">
    <name type="scientific">Streptomyces albidochromogenes</name>
    <dbReference type="NCBI Taxonomy" id="329524"/>
    <lineage>
        <taxon>Bacteria</taxon>
        <taxon>Bacillati</taxon>
        <taxon>Actinomycetota</taxon>
        <taxon>Actinomycetes</taxon>
        <taxon>Kitasatosporales</taxon>
        <taxon>Streptomycetaceae</taxon>
        <taxon>Streptomyces</taxon>
    </lineage>
</organism>
<dbReference type="PROSITE" id="PS50801">
    <property type="entry name" value="STAS"/>
    <property type="match status" value="1"/>
</dbReference>
<comment type="caution">
    <text evidence="2">The sequence shown here is derived from an EMBL/GenBank/DDBJ whole genome shotgun (WGS) entry which is preliminary data.</text>
</comment>
<dbReference type="SUPFAM" id="SSF52091">
    <property type="entry name" value="SpoIIaa-like"/>
    <property type="match status" value="1"/>
</dbReference>
<accession>A0ABW6FFV5</accession>
<proteinExistence type="predicted"/>
<name>A0ABW6FFV5_9ACTN</name>
<reference evidence="2 3" key="1">
    <citation type="submission" date="2024-09" db="EMBL/GenBank/DDBJ databases">
        <title>The Natural Products Discovery Center: Release of the First 8490 Sequenced Strains for Exploring Actinobacteria Biosynthetic Diversity.</title>
        <authorList>
            <person name="Kalkreuter E."/>
            <person name="Kautsar S.A."/>
            <person name="Yang D."/>
            <person name="Bader C.D."/>
            <person name="Teijaro C.N."/>
            <person name="Fluegel L."/>
            <person name="Davis C.M."/>
            <person name="Simpson J.R."/>
            <person name="Lauterbach L."/>
            <person name="Steele A.D."/>
            <person name="Gui C."/>
            <person name="Meng S."/>
            <person name="Li G."/>
            <person name="Viehrig K."/>
            <person name="Ye F."/>
            <person name="Su P."/>
            <person name="Kiefer A.F."/>
            <person name="Nichols A."/>
            <person name="Cepeda A.J."/>
            <person name="Yan W."/>
            <person name="Fan B."/>
            <person name="Jiang Y."/>
            <person name="Adhikari A."/>
            <person name="Zheng C.-J."/>
            <person name="Schuster L."/>
            <person name="Cowan T.M."/>
            <person name="Smanski M.J."/>
            <person name="Chevrette M.G."/>
            <person name="De Carvalho L.P.S."/>
            <person name="Shen B."/>
        </authorList>
    </citation>
    <scope>NUCLEOTIDE SEQUENCE [LARGE SCALE GENOMIC DNA]</scope>
    <source>
        <strain evidence="2 3">NPDC058348</strain>
    </source>
</reference>
<dbReference type="EMBL" id="JBHXIJ010000017">
    <property type="protein sequence ID" value="MFD5098290.1"/>
    <property type="molecule type" value="Genomic_DNA"/>
</dbReference>
<evidence type="ECO:0000259" key="1">
    <source>
        <dbReference type="PROSITE" id="PS50801"/>
    </source>
</evidence>
<feature type="domain" description="STAS" evidence="1">
    <location>
        <begin position="19"/>
        <end position="112"/>
    </location>
</feature>
<dbReference type="Gene3D" id="3.30.750.24">
    <property type="entry name" value="STAS domain"/>
    <property type="match status" value="1"/>
</dbReference>
<dbReference type="InterPro" id="IPR002645">
    <property type="entry name" value="STAS_dom"/>
</dbReference>
<evidence type="ECO:0000313" key="3">
    <source>
        <dbReference type="Proteomes" id="UP001598448"/>
    </source>
</evidence>
<evidence type="ECO:0000313" key="2">
    <source>
        <dbReference type="EMBL" id="MFD5098290.1"/>
    </source>
</evidence>
<keyword evidence="3" id="KW-1185">Reference proteome</keyword>
<dbReference type="RefSeq" id="WP_386708961.1">
    <property type="nucleotide sequence ID" value="NZ_JBHXIJ010000017.1"/>
</dbReference>
<sequence length="119" mass="13341">MRSHWPMMLEDCRLASPAGELDLASAAAFGALLRGTDAQPGADWLIVDLSAVTFMDCSPLRDLCSAWDRSEATGRWTRLVYDQDRIGRLLRLTSLQERFPRYASADDAWRGHDMGQPGR</sequence>
<dbReference type="Pfam" id="PF01740">
    <property type="entry name" value="STAS"/>
    <property type="match status" value="1"/>
</dbReference>
<dbReference type="CDD" id="cd07043">
    <property type="entry name" value="STAS_anti-anti-sigma_factors"/>
    <property type="match status" value="1"/>
</dbReference>
<dbReference type="InterPro" id="IPR036513">
    <property type="entry name" value="STAS_dom_sf"/>
</dbReference>